<accession>A0A7M6UMZ1</accession>
<dbReference type="AlphaFoldDB" id="A0A7M6UMZ1"/>
<protein>
    <submittedName>
        <fullName evidence="1">Uncharacterized protein</fullName>
    </submittedName>
</protein>
<sequence length="882" mass="101058">MSEAPSHDFLDEDSFFSEMMSSQSDLEDQILLLKEVLNNDRCIEEKLEELQNFFSSNSIRNAPIDILDEKIFNTALIGAQKIYFEVINTINELLRSKQNKTTDVKNQLNVLVNLLKCWDLCISHIKALEKVSIIDIKSFPASLFDVMANMLRHCKDSTAYYGDYFNSVSEILTTLFRQCVNTLNVFYSLMDSIISFDTNQEVEMNLLLKIIDETGKIATLTSGLDAKTLTDMWKRFGKLSSNYNIEMKNISPSTVTQHFRGLSESIVTVLSAINQKSQRSSNERSVLCCRLLFKILEKLCDTYCGWIRDDVMVAIILMLANLFRYTEHCLKLHGYHPEFIRFIVSNFVFMIEPFLDIIFKNDTFKSGFFDYNKSIEDDALGYHLLLLKIVKKISALPYEVQRDWCNKEFHILDACFKNIDRLTREICVGKQEIQLSRDAGQGFYVANIYEATCLSIFSLVCHIPDADFSELVILLIKHLLSGGFFSSLLSSDVWCFLCRLGSSEMCFNHFKHLMQIYELLGERKHNVNVVMLSRLLSRQYAFLSEKDKIEVINSIEKSSDPHKWSCLARIVDPQKMQLLRQQIDASTANSEIASNLKTLEEQPTLHNLGSLVKNLSIIEACDVPQDKQSIDTFVNMWNKLVYILGDCEGTLRLLLEDLAIALIRATHPQEVESKYITSILESTTSLYPYASSALRLELCHLLYRWSARLTEVDSSVVAELYCRLLSDAKPYVQQEAFESFEHLTRACPNAGLISSVALSIKNAQSEVSRTLPAYISGEVVHSLAGFRSHDEFFAVLSSSTLDLKKHECYKRSQADREEKVLKLDEEASGNLIKNDSCLEDVEKRAENICSEMELLLKHKSQIRRDTLEKLRQVWHRFIESGD</sequence>
<dbReference type="KEGG" id="nvi:100170133"/>
<dbReference type="GeneID" id="100170133"/>
<keyword evidence="2" id="KW-1185">Reference proteome</keyword>
<dbReference type="PANTHER" id="PTHR16071:SF2">
    <property type="entry name" value="FIGNL1-INTERACTING REGULATOR OF RECOMBINATION AND MITOSIS"/>
    <property type="match status" value="1"/>
</dbReference>
<dbReference type="OrthoDB" id="6088000at2759"/>
<dbReference type="InterPro" id="IPR027902">
    <property type="entry name" value="DUF4487"/>
</dbReference>
<dbReference type="Pfam" id="PF14868">
    <property type="entry name" value="DUF4487"/>
    <property type="match status" value="1"/>
</dbReference>
<evidence type="ECO:0000313" key="1">
    <source>
        <dbReference type="EnsemblMetazoa" id="NP_001123322"/>
    </source>
</evidence>
<dbReference type="InParanoid" id="A0A7M6UMZ1"/>
<reference evidence="1" key="1">
    <citation type="submission" date="2021-01" db="UniProtKB">
        <authorList>
            <consortium name="EnsemblMetazoa"/>
        </authorList>
    </citation>
    <scope>IDENTIFICATION</scope>
</reference>
<dbReference type="EnsemblMetazoa" id="NM_001129850">
    <property type="protein sequence ID" value="NP_001123322"/>
    <property type="gene ID" value="LOC100170133"/>
</dbReference>
<organism evidence="1 2">
    <name type="scientific">Nasonia vitripennis</name>
    <name type="common">Parasitic wasp</name>
    <dbReference type="NCBI Taxonomy" id="7425"/>
    <lineage>
        <taxon>Eukaryota</taxon>
        <taxon>Metazoa</taxon>
        <taxon>Ecdysozoa</taxon>
        <taxon>Arthropoda</taxon>
        <taxon>Hexapoda</taxon>
        <taxon>Insecta</taxon>
        <taxon>Pterygota</taxon>
        <taxon>Neoptera</taxon>
        <taxon>Endopterygota</taxon>
        <taxon>Hymenoptera</taxon>
        <taxon>Apocrita</taxon>
        <taxon>Proctotrupomorpha</taxon>
        <taxon>Chalcidoidea</taxon>
        <taxon>Pteromalidae</taxon>
        <taxon>Pteromalinae</taxon>
        <taxon>Nasonia</taxon>
    </lineage>
</organism>
<dbReference type="RefSeq" id="NP_001123322.2">
    <property type="nucleotide sequence ID" value="NM_001129850.2"/>
</dbReference>
<dbReference type="PANTHER" id="PTHR16071">
    <property type="entry name" value="CHROMOSOME 1 OPEN READING FRAME 112"/>
    <property type="match status" value="1"/>
</dbReference>
<proteinExistence type="predicted"/>
<name>A0A7M6UMZ1_NASVI</name>
<dbReference type="Proteomes" id="UP000002358">
    <property type="component" value="Chromosome 1"/>
</dbReference>
<evidence type="ECO:0000313" key="2">
    <source>
        <dbReference type="Proteomes" id="UP000002358"/>
    </source>
</evidence>